<dbReference type="Gene3D" id="3.40.50.1820">
    <property type="entry name" value="alpha/beta hydrolase"/>
    <property type="match status" value="1"/>
</dbReference>
<organism evidence="2 3">
    <name type="scientific">Gloeobacter morelensis MG652769</name>
    <dbReference type="NCBI Taxonomy" id="2781736"/>
    <lineage>
        <taxon>Bacteria</taxon>
        <taxon>Bacillati</taxon>
        <taxon>Cyanobacteriota</taxon>
        <taxon>Cyanophyceae</taxon>
        <taxon>Gloeobacterales</taxon>
        <taxon>Gloeobacteraceae</taxon>
        <taxon>Gloeobacter</taxon>
        <taxon>Gloeobacter morelensis</taxon>
    </lineage>
</organism>
<dbReference type="EMBL" id="CP063845">
    <property type="protein sequence ID" value="UFP94489.1"/>
    <property type="molecule type" value="Genomic_DNA"/>
</dbReference>
<dbReference type="InterPro" id="IPR029058">
    <property type="entry name" value="AB_hydrolase_fold"/>
</dbReference>
<reference evidence="2 3" key="1">
    <citation type="journal article" date="2021" name="Genome Biol. Evol.">
        <title>Complete Genome Sequencing of a Novel Gloeobacter Species from a Waterfall Cave in Mexico.</title>
        <authorList>
            <person name="Saw J.H."/>
            <person name="Cardona T."/>
            <person name="Montejano G."/>
        </authorList>
    </citation>
    <scope>NUCLEOTIDE SEQUENCE [LARGE SCALE GENOMIC DNA]</scope>
    <source>
        <strain evidence="2">MG652769</strain>
    </source>
</reference>
<dbReference type="PANTHER" id="PTHR46438:SF2">
    <property type="entry name" value="ALPHA_BETA-HYDROLASES SUPERFAMILY PROTEIN"/>
    <property type="match status" value="1"/>
</dbReference>
<dbReference type="Pfam" id="PF12697">
    <property type="entry name" value="Abhydrolase_6"/>
    <property type="match status" value="1"/>
</dbReference>
<dbReference type="PRINTS" id="PR00111">
    <property type="entry name" value="ABHYDROLASE"/>
</dbReference>
<dbReference type="InterPro" id="IPR000073">
    <property type="entry name" value="AB_hydrolase_1"/>
</dbReference>
<evidence type="ECO:0000313" key="3">
    <source>
        <dbReference type="Proteomes" id="UP001054846"/>
    </source>
</evidence>
<evidence type="ECO:0000259" key="1">
    <source>
        <dbReference type="Pfam" id="PF12697"/>
    </source>
</evidence>
<protein>
    <submittedName>
        <fullName evidence="2">Alpha/beta fold hydrolase</fullName>
    </submittedName>
</protein>
<keyword evidence="2" id="KW-0378">Hydrolase</keyword>
<dbReference type="Proteomes" id="UP001054846">
    <property type="component" value="Chromosome"/>
</dbReference>
<proteinExistence type="predicted"/>
<feature type="domain" description="AB hydrolase-1" evidence="1">
    <location>
        <begin position="33"/>
        <end position="278"/>
    </location>
</feature>
<gene>
    <name evidence="2" type="ORF">ISF26_22565</name>
</gene>
<accession>A0ABY3PLL7</accession>
<dbReference type="PANTHER" id="PTHR46438">
    <property type="entry name" value="ALPHA/BETA-HYDROLASES SUPERFAMILY PROTEIN"/>
    <property type="match status" value="1"/>
</dbReference>
<evidence type="ECO:0000313" key="2">
    <source>
        <dbReference type="EMBL" id="UFP94489.1"/>
    </source>
</evidence>
<dbReference type="GO" id="GO:0016787">
    <property type="term" value="F:hydrolase activity"/>
    <property type="evidence" value="ECO:0007669"/>
    <property type="project" value="UniProtKB-KW"/>
</dbReference>
<sequence>MATSLASISKRWTWRGWQVHYVEAGTDRPGVPLLLVHGFGASTDHWRKNIGPLSEHHPVWAVDLLGFGRSQKPNIAYNGELWRDQLHDFTSEIIGRPSVVAGNSLGGYAALVLAADHPQWVKGLVLINGAGPFSGAPQPNAFQKLTGEVAKGFFSQSWASWLLFQYFRQPSNIRRVLGQVYRDQGAVTDELVADIYRPSCDPGAAVVFASVFQTPQGRYVDELLGSLQRPLLLLWGESDPWMNVERAKRFLEAYPSGRLQLIPAGHCPHDERPELVNAYLSKWAEQIS</sequence>
<dbReference type="SUPFAM" id="SSF53474">
    <property type="entry name" value="alpha/beta-Hydrolases"/>
    <property type="match status" value="1"/>
</dbReference>
<dbReference type="RefSeq" id="WP_230841539.1">
    <property type="nucleotide sequence ID" value="NZ_CP063845.1"/>
</dbReference>
<keyword evidence="3" id="KW-1185">Reference proteome</keyword>
<name>A0ABY3PLL7_9CYAN</name>